<dbReference type="InterPro" id="IPR011089">
    <property type="entry name" value="GmrSD_C"/>
</dbReference>
<keyword evidence="3" id="KW-1185">Reference proteome</keyword>
<sequence length="138" mass="15891">MVLEAIEWAQYTNKQEHQRPSSATAYSIEHIMPQSTNETDWPLHVPSGADDALRITVATARETLKHTFGNLTLVTQPLNLALSNGRFSAKRTAIENNSLLMLNKYFQRNTIQDWDEVAIRERGERLFEEAIKIWPRPE</sequence>
<organism evidence="2 3">
    <name type="scientific">Kouleothrix aurantiaca</name>
    <dbReference type="NCBI Taxonomy" id="186479"/>
    <lineage>
        <taxon>Bacteria</taxon>
        <taxon>Bacillati</taxon>
        <taxon>Chloroflexota</taxon>
        <taxon>Chloroflexia</taxon>
        <taxon>Chloroflexales</taxon>
        <taxon>Roseiflexineae</taxon>
        <taxon>Roseiflexaceae</taxon>
        <taxon>Kouleothrix</taxon>
    </lineage>
</organism>
<dbReference type="AlphaFoldDB" id="A0A0P9CS42"/>
<dbReference type="Pfam" id="PF07510">
    <property type="entry name" value="GmrSD_C"/>
    <property type="match status" value="1"/>
</dbReference>
<gene>
    <name evidence="2" type="ORF">SE17_35695</name>
</gene>
<reference evidence="2 3" key="1">
    <citation type="submission" date="2015-09" db="EMBL/GenBank/DDBJ databases">
        <title>Draft genome sequence of Kouleothrix aurantiaca JCM 19913.</title>
        <authorList>
            <person name="Hemp J."/>
        </authorList>
    </citation>
    <scope>NUCLEOTIDE SEQUENCE [LARGE SCALE GENOMIC DNA]</scope>
    <source>
        <strain evidence="2 3">COM-B</strain>
    </source>
</reference>
<proteinExistence type="predicted"/>
<dbReference type="EMBL" id="LJCR01002335">
    <property type="protein sequence ID" value="KPV48879.1"/>
    <property type="molecule type" value="Genomic_DNA"/>
</dbReference>
<feature type="domain" description="GmrSD restriction endonucleases C-terminal" evidence="1">
    <location>
        <begin position="6"/>
        <end position="128"/>
    </location>
</feature>
<protein>
    <recommendedName>
        <fullName evidence="1">GmrSD restriction endonucleases C-terminal domain-containing protein</fullName>
    </recommendedName>
</protein>
<evidence type="ECO:0000259" key="1">
    <source>
        <dbReference type="Pfam" id="PF07510"/>
    </source>
</evidence>
<dbReference type="Proteomes" id="UP000050509">
    <property type="component" value="Unassembled WGS sequence"/>
</dbReference>
<accession>A0A0P9CS42</accession>
<name>A0A0P9CS42_9CHLR</name>
<evidence type="ECO:0000313" key="2">
    <source>
        <dbReference type="EMBL" id="KPV48879.1"/>
    </source>
</evidence>
<dbReference type="PANTHER" id="PTHR35149">
    <property type="entry name" value="SLL5132 PROTEIN"/>
    <property type="match status" value="1"/>
</dbReference>
<dbReference type="PANTHER" id="PTHR35149:SF2">
    <property type="entry name" value="DUF262 DOMAIN-CONTAINING PROTEIN"/>
    <property type="match status" value="1"/>
</dbReference>
<evidence type="ECO:0000313" key="3">
    <source>
        <dbReference type="Proteomes" id="UP000050509"/>
    </source>
</evidence>
<comment type="caution">
    <text evidence="2">The sequence shown here is derived from an EMBL/GenBank/DDBJ whole genome shotgun (WGS) entry which is preliminary data.</text>
</comment>